<dbReference type="GO" id="GO:0016757">
    <property type="term" value="F:glycosyltransferase activity"/>
    <property type="evidence" value="ECO:0007669"/>
    <property type="project" value="UniProtKB-KW"/>
</dbReference>
<comment type="pathway">
    <text evidence="1">Cell wall biogenesis; cell wall polysaccharide biosynthesis.</text>
</comment>
<dbReference type="Gene3D" id="3.90.550.10">
    <property type="entry name" value="Spore Coat Polysaccharide Biosynthesis Protein SpsA, Chain A"/>
    <property type="match status" value="1"/>
</dbReference>
<organism evidence="6 7">
    <name type="scientific">Microcoleus asticus IPMA8</name>
    <dbReference type="NCBI Taxonomy" id="2563858"/>
    <lineage>
        <taxon>Bacteria</taxon>
        <taxon>Bacillati</taxon>
        <taxon>Cyanobacteriota</taxon>
        <taxon>Cyanophyceae</taxon>
        <taxon>Oscillatoriophycideae</taxon>
        <taxon>Oscillatoriales</taxon>
        <taxon>Microcoleaceae</taxon>
        <taxon>Microcoleus</taxon>
        <taxon>Microcoleus asticus</taxon>
    </lineage>
</organism>
<evidence type="ECO:0000313" key="7">
    <source>
        <dbReference type="Proteomes" id="UP000702425"/>
    </source>
</evidence>
<gene>
    <name evidence="6" type="primary">epsH_2</name>
    <name evidence="6" type="ORF">E5S67_00888</name>
</gene>
<evidence type="ECO:0000256" key="2">
    <source>
        <dbReference type="ARBA" id="ARBA00006739"/>
    </source>
</evidence>
<comment type="caution">
    <text evidence="6">The sequence shown here is derived from an EMBL/GenBank/DDBJ whole genome shotgun (WGS) entry which is preliminary data.</text>
</comment>
<dbReference type="RefSeq" id="WP_172185857.1">
    <property type="nucleotide sequence ID" value="NZ_CAWPPK010000013.1"/>
</dbReference>
<comment type="similarity">
    <text evidence="2">Belongs to the glycosyltransferase 2 family.</text>
</comment>
<feature type="domain" description="Glycosyltransferase 2-like" evidence="5">
    <location>
        <begin position="9"/>
        <end position="160"/>
    </location>
</feature>
<proteinExistence type="inferred from homology"/>
<dbReference type="Pfam" id="PF00535">
    <property type="entry name" value="Glycos_transf_2"/>
    <property type="match status" value="1"/>
</dbReference>
<evidence type="ECO:0000313" key="6">
    <source>
        <dbReference type="EMBL" id="NQE33170.1"/>
    </source>
</evidence>
<evidence type="ECO:0000259" key="5">
    <source>
        <dbReference type="Pfam" id="PF00535"/>
    </source>
</evidence>
<evidence type="ECO:0000256" key="4">
    <source>
        <dbReference type="ARBA" id="ARBA00022679"/>
    </source>
</evidence>
<protein>
    <submittedName>
        <fullName evidence="6">Glycosyltransferase EpsH</fullName>
        <ecNumber evidence="6">2.4.-.-</ecNumber>
    </submittedName>
</protein>
<dbReference type="EC" id="2.4.-.-" evidence="6"/>
<dbReference type="SUPFAM" id="SSF53448">
    <property type="entry name" value="Nucleotide-diphospho-sugar transferases"/>
    <property type="match status" value="1"/>
</dbReference>
<reference evidence="6 7" key="1">
    <citation type="journal article" date="2020" name="Sci. Rep.">
        <title>A novel cyanobacterial geosmin producer, revising GeoA distribution and dispersion patterns in Bacteria.</title>
        <authorList>
            <person name="Churro C."/>
            <person name="Semedo-Aguiar A.P."/>
            <person name="Silva A.D."/>
            <person name="Pereira-Leal J.B."/>
            <person name="Leite R.B."/>
        </authorList>
    </citation>
    <scope>NUCLEOTIDE SEQUENCE [LARGE SCALE GENOMIC DNA]</scope>
    <source>
        <strain evidence="6 7">IPMA8</strain>
    </source>
</reference>
<keyword evidence="7" id="KW-1185">Reference proteome</keyword>
<name>A0ABX2CUM0_9CYAN</name>
<keyword evidence="3 6" id="KW-0328">Glycosyltransferase</keyword>
<dbReference type="PANTHER" id="PTHR43179">
    <property type="entry name" value="RHAMNOSYLTRANSFERASE WBBL"/>
    <property type="match status" value="1"/>
</dbReference>
<accession>A0ABX2CUM0</accession>
<evidence type="ECO:0000256" key="3">
    <source>
        <dbReference type="ARBA" id="ARBA00022676"/>
    </source>
</evidence>
<dbReference type="PANTHER" id="PTHR43179:SF12">
    <property type="entry name" value="GALACTOFURANOSYLTRANSFERASE GLFT2"/>
    <property type="match status" value="1"/>
</dbReference>
<sequence>MSKLPPIDIVICTYNNAPLLDKALSALSQQKVPAELDWRVLVVDNNCTDNTQEVVENYRVLVGKIPQLSTVSETQQGLTYARHCGVQNTRADWIAFVDDDCFLAEDWVEQAAKFAAAHPDCGAFGGRVILDWETLPPKYVLNYGYSFAQQEHGPSPQKKSCLVGAGLVLNRAALAHTGWIDKPLLQDRIGTKLISGGDVEIALRIYGAGYGLWYTPDCKLRHFIPARRTSQKYLIDINYGLGTSQVLGDSLLWSGSYRDWLLKFIIDAVKASQNVLIQSLRAAFGRMNPAEVEINRSFVRGKWAGIRRVVGMSPEERSLLLGRAKLAV</sequence>
<dbReference type="InterPro" id="IPR001173">
    <property type="entry name" value="Glyco_trans_2-like"/>
</dbReference>
<dbReference type="CDD" id="cd00761">
    <property type="entry name" value="Glyco_tranf_GTA_type"/>
    <property type="match status" value="1"/>
</dbReference>
<evidence type="ECO:0000256" key="1">
    <source>
        <dbReference type="ARBA" id="ARBA00004776"/>
    </source>
</evidence>
<dbReference type="InterPro" id="IPR029044">
    <property type="entry name" value="Nucleotide-diphossugar_trans"/>
</dbReference>
<dbReference type="Proteomes" id="UP000702425">
    <property type="component" value="Unassembled WGS sequence"/>
</dbReference>
<keyword evidence="4 6" id="KW-0808">Transferase</keyword>
<dbReference type="EMBL" id="SRRZ01000011">
    <property type="protein sequence ID" value="NQE33170.1"/>
    <property type="molecule type" value="Genomic_DNA"/>
</dbReference>